<dbReference type="Proteomes" id="UP000199476">
    <property type="component" value="Unassembled WGS sequence"/>
</dbReference>
<evidence type="ECO:0000256" key="2">
    <source>
        <dbReference type="ARBA" id="ARBA00000565"/>
    </source>
</evidence>
<dbReference type="GO" id="GO:0008972">
    <property type="term" value="F:phosphomethylpyrimidine kinase activity"/>
    <property type="evidence" value="ECO:0007669"/>
    <property type="project" value="UniProtKB-EC"/>
</dbReference>
<dbReference type="InterPro" id="IPR004399">
    <property type="entry name" value="HMP/HMP-P_kinase_dom"/>
</dbReference>
<keyword evidence="11" id="KW-0067">ATP-binding</keyword>
<evidence type="ECO:0000256" key="12">
    <source>
        <dbReference type="ARBA" id="ARBA00022977"/>
    </source>
</evidence>
<dbReference type="GO" id="GO:0005524">
    <property type="term" value="F:ATP binding"/>
    <property type="evidence" value="ECO:0007669"/>
    <property type="project" value="UniProtKB-KW"/>
</dbReference>
<dbReference type="Pfam" id="PF08543">
    <property type="entry name" value="Phos_pyr_kin"/>
    <property type="match status" value="1"/>
</dbReference>
<feature type="domain" description="Pyridoxamine kinase/Phosphomethylpyrimidine kinase" evidence="16">
    <location>
        <begin position="21"/>
        <end position="279"/>
    </location>
</feature>
<evidence type="ECO:0000313" key="17">
    <source>
        <dbReference type="EMBL" id="SDL09559.1"/>
    </source>
</evidence>
<evidence type="ECO:0000256" key="11">
    <source>
        <dbReference type="ARBA" id="ARBA00022840"/>
    </source>
</evidence>
<keyword evidence="9" id="KW-0547">Nucleotide-binding</keyword>
<comment type="pathway">
    <text evidence="3">Cofactor biosynthesis; thiamine diphosphate biosynthesis; 4-amino-2-methyl-5-diphosphomethylpyrimidine from 5-amino-1-(5-phospho-D-ribosyl)imidazole: step 3/3.</text>
</comment>
<evidence type="ECO:0000256" key="14">
    <source>
        <dbReference type="ARBA" id="ARBA00042102"/>
    </source>
</evidence>
<evidence type="ECO:0000256" key="6">
    <source>
        <dbReference type="ARBA" id="ARBA00012963"/>
    </source>
</evidence>
<reference evidence="17 18" key="1">
    <citation type="submission" date="2016-10" db="EMBL/GenBank/DDBJ databases">
        <authorList>
            <person name="de Groot N.N."/>
        </authorList>
    </citation>
    <scope>NUCLEOTIDE SEQUENCE [LARGE SCALE GENOMIC DNA]</scope>
    <source>
        <strain evidence="17 18">SLAS-1</strain>
    </source>
</reference>
<comment type="catalytic activity">
    <reaction evidence="2">
        <text>4-amino-2-methyl-5-(phosphooxymethyl)pyrimidine + ATP = 4-amino-2-methyl-5-(diphosphooxymethyl)pyrimidine + ADP</text>
        <dbReference type="Rhea" id="RHEA:19893"/>
        <dbReference type="ChEBI" id="CHEBI:30616"/>
        <dbReference type="ChEBI" id="CHEBI:57841"/>
        <dbReference type="ChEBI" id="CHEBI:58354"/>
        <dbReference type="ChEBI" id="CHEBI:456216"/>
        <dbReference type="EC" id="2.7.4.7"/>
    </reaction>
</comment>
<dbReference type="GO" id="GO:0005829">
    <property type="term" value="C:cytosol"/>
    <property type="evidence" value="ECO:0007669"/>
    <property type="project" value="TreeGrafter"/>
</dbReference>
<evidence type="ECO:0000259" key="16">
    <source>
        <dbReference type="Pfam" id="PF08543"/>
    </source>
</evidence>
<dbReference type="InterPro" id="IPR013749">
    <property type="entry name" value="PM/HMP-P_kinase-1"/>
</dbReference>
<dbReference type="Gene3D" id="3.40.1190.20">
    <property type="match status" value="1"/>
</dbReference>
<evidence type="ECO:0000256" key="13">
    <source>
        <dbReference type="ARBA" id="ARBA00037917"/>
    </source>
</evidence>
<evidence type="ECO:0000256" key="3">
    <source>
        <dbReference type="ARBA" id="ARBA00004769"/>
    </source>
</evidence>
<protein>
    <recommendedName>
        <fullName evidence="7">Hydroxymethylpyrimidine/phosphomethylpyrimidine kinase</fullName>
        <ecNumber evidence="5">2.7.1.49</ecNumber>
        <ecNumber evidence="6">2.7.4.7</ecNumber>
    </recommendedName>
    <alternativeName>
        <fullName evidence="14">Hydroxymethylpyrimidine kinase</fullName>
    </alternativeName>
    <alternativeName>
        <fullName evidence="15">Hydroxymethylpyrimidine phosphate kinase</fullName>
    </alternativeName>
</protein>
<proteinExistence type="inferred from homology"/>
<dbReference type="FunFam" id="3.40.1190.20:FF:000003">
    <property type="entry name" value="Phosphomethylpyrimidine kinase ThiD"/>
    <property type="match status" value="1"/>
</dbReference>
<keyword evidence="18" id="KW-1185">Reference proteome</keyword>
<dbReference type="PANTHER" id="PTHR20858:SF17">
    <property type="entry name" value="HYDROXYMETHYLPYRIMIDINE_PHOSPHOMETHYLPYRIMIDINE KINASE THI20-RELATED"/>
    <property type="match status" value="1"/>
</dbReference>
<evidence type="ECO:0000256" key="8">
    <source>
        <dbReference type="ARBA" id="ARBA00022679"/>
    </source>
</evidence>
<evidence type="ECO:0000256" key="5">
    <source>
        <dbReference type="ARBA" id="ARBA00012135"/>
    </source>
</evidence>
<evidence type="ECO:0000256" key="10">
    <source>
        <dbReference type="ARBA" id="ARBA00022777"/>
    </source>
</evidence>
<accession>A0A1G9H9G2</accession>
<evidence type="ECO:0000256" key="9">
    <source>
        <dbReference type="ARBA" id="ARBA00022741"/>
    </source>
</evidence>
<dbReference type="PANTHER" id="PTHR20858">
    <property type="entry name" value="PHOSPHOMETHYLPYRIMIDINE KINASE"/>
    <property type="match status" value="1"/>
</dbReference>
<dbReference type="NCBIfam" id="TIGR00097">
    <property type="entry name" value="HMP-P_kinase"/>
    <property type="match status" value="1"/>
</dbReference>
<evidence type="ECO:0000313" key="18">
    <source>
        <dbReference type="Proteomes" id="UP000199476"/>
    </source>
</evidence>
<sequence length="290" mass="30620">MAETSGLKKDPPRILTIAGSDSGGGAGIQADLKTMTVLNTYGMSVITAVTAQNTLGVQAVRSLSPEFVKEQLDSVFSDLNPKAGKTGMLADADIVEVVADKLSEYDQFDLVVDPVMVATSGDLLLAEEAVETVRQKLLPQAAVITPNLQEARVLLYGQKKAKKEFSPDKLTAREERDLLAELARGLFEMGPGAVLVKGGHLGGDEAFDLLFDGEKTGVFSAPRLPSNNTHGTGCTYSAAIAAYLARGLELEKAVAKSKEFITSAIRTGFELGAGIDPVNHLAAGEEVDKI</sequence>
<dbReference type="RefSeq" id="WP_089757677.1">
    <property type="nucleotide sequence ID" value="NZ_FNGO01000001.1"/>
</dbReference>
<dbReference type="GO" id="GO:0009228">
    <property type="term" value="P:thiamine biosynthetic process"/>
    <property type="evidence" value="ECO:0007669"/>
    <property type="project" value="UniProtKB-KW"/>
</dbReference>
<dbReference type="STRING" id="321763.SAMN04488692_101144"/>
<keyword evidence="10 17" id="KW-0418">Kinase</keyword>
<evidence type="ECO:0000256" key="1">
    <source>
        <dbReference type="ARBA" id="ARBA00000151"/>
    </source>
</evidence>
<comment type="pathway">
    <text evidence="13">Cofactor biosynthesis; thiamine diphosphate biosynthesis; 4-amino-2-methyl-5-diphosphomethylpyrimidine from 5-amino-1-(5-phospho-D-ribosyl)imidazole: step 2/3.</text>
</comment>
<dbReference type="InterPro" id="IPR029056">
    <property type="entry name" value="Ribokinase-like"/>
</dbReference>
<gene>
    <name evidence="17" type="ORF">SAMN04488692_101144</name>
</gene>
<dbReference type="CDD" id="cd01169">
    <property type="entry name" value="HMPP_kinase"/>
    <property type="match status" value="1"/>
</dbReference>
<evidence type="ECO:0000256" key="7">
    <source>
        <dbReference type="ARBA" id="ARBA00019161"/>
    </source>
</evidence>
<evidence type="ECO:0000256" key="15">
    <source>
        <dbReference type="ARBA" id="ARBA00043176"/>
    </source>
</evidence>
<dbReference type="OrthoDB" id="9810880at2"/>
<evidence type="ECO:0000256" key="4">
    <source>
        <dbReference type="ARBA" id="ARBA00009879"/>
    </source>
</evidence>
<keyword evidence="12" id="KW-0784">Thiamine biosynthesis</keyword>
<name>A0A1G9H9G2_9FIRM</name>
<dbReference type="EMBL" id="FNGO01000001">
    <property type="protein sequence ID" value="SDL09559.1"/>
    <property type="molecule type" value="Genomic_DNA"/>
</dbReference>
<organism evidence="17 18">
    <name type="scientific">Halarsenatibacter silvermanii</name>
    <dbReference type="NCBI Taxonomy" id="321763"/>
    <lineage>
        <taxon>Bacteria</taxon>
        <taxon>Bacillati</taxon>
        <taxon>Bacillota</taxon>
        <taxon>Clostridia</taxon>
        <taxon>Halanaerobiales</taxon>
        <taxon>Halarsenatibacteraceae</taxon>
        <taxon>Halarsenatibacter</taxon>
    </lineage>
</organism>
<comment type="catalytic activity">
    <reaction evidence="1">
        <text>4-amino-5-hydroxymethyl-2-methylpyrimidine + ATP = 4-amino-2-methyl-5-(phosphooxymethyl)pyrimidine + ADP + H(+)</text>
        <dbReference type="Rhea" id="RHEA:23096"/>
        <dbReference type="ChEBI" id="CHEBI:15378"/>
        <dbReference type="ChEBI" id="CHEBI:16892"/>
        <dbReference type="ChEBI" id="CHEBI:30616"/>
        <dbReference type="ChEBI" id="CHEBI:58354"/>
        <dbReference type="ChEBI" id="CHEBI:456216"/>
        <dbReference type="EC" id="2.7.1.49"/>
    </reaction>
</comment>
<dbReference type="AlphaFoldDB" id="A0A1G9H9G2"/>
<dbReference type="EC" id="2.7.4.7" evidence="6"/>
<dbReference type="GO" id="GO:0008902">
    <property type="term" value="F:hydroxymethylpyrimidine kinase activity"/>
    <property type="evidence" value="ECO:0007669"/>
    <property type="project" value="UniProtKB-EC"/>
</dbReference>
<comment type="similarity">
    <text evidence="4">Belongs to the ThiD family.</text>
</comment>
<keyword evidence="8" id="KW-0808">Transferase</keyword>
<dbReference type="EC" id="2.7.1.49" evidence="5"/>
<dbReference type="SUPFAM" id="SSF53613">
    <property type="entry name" value="Ribokinase-like"/>
    <property type="match status" value="1"/>
</dbReference>